<feature type="compositionally biased region" description="Pro residues" evidence="1">
    <location>
        <begin position="155"/>
        <end position="166"/>
    </location>
</feature>
<organism evidence="2 3">
    <name type="scientific">Vitis vinifera</name>
    <name type="common">Grape</name>
    <dbReference type="NCBI Taxonomy" id="29760"/>
    <lineage>
        <taxon>Eukaryota</taxon>
        <taxon>Viridiplantae</taxon>
        <taxon>Streptophyta</taxon>
        <taxon>Embryophyta</taxon>
        <taxon>Tracheophyta</taxon>
        <taxon>Spermatophyta</taxon>
        <taxon>Magnoliopsida</taxon>
        <taxon>eudicotyledons</taxon>
        <taxon>Gunneridae</taxon>
        <taxon>Pentapetalae</taxon>
        <taxon>rosids</taxon>
        <taxon>Vitales</taxon>
        <taxon>Vitaceae</taxon>
        <taxon>Viteae</taxon>
        <taxon>Vitis</taxon>
    </lineage>
</organism>
<proteinExistence type="predicted"/>
<dbReference type="Proteomes" id="UP000288805">
    <property type="component" value="Unassembled WGS sequence"/>
</dbReference>
<reference evidence="2 3" key="1">
    <citation type="journal article" date="2018" name="PLoS Genet.">
        <title>Population sequencing reveals clonal diversity and ancestral inbreeding in the grapevine cultivar Chardonnay.</title>
        <authorList>
            <person name="Roach M.J."/>
            <person name="Johnson D.L."/>
            <person name="Bohlmann J."/>
            <person name="van Vuuren H.J."/>
            <person name="Jones S.J."/>
            <person name="Pretorius I.S."/>
            <person name="Schmidt S.A."/>
            <person name="Borneman A.R."/>
        </authorList>
    </citation>
    <scope>NUCLEOTIDE SEQUENCE [LARGE SCALE GENOMIC DNA]</scope>
    <source>
        <strain evidence="3">cv. Chardonnay</strain>
        <tissue evidence="2">Leaf</tissue>
    </source>
</reference>
<accession>A0A438FJE5</accession>
<evidence type="ECO:0000256" key="1">
    <source>
        <dbReference type="SAM" id="MobiDB-lite"/>
    </source>
</evidence>
<dbReference type="AlphaFoldDB" id="A0A438FJE5"/>
<sequence length="294" mass="33025">MYHLEHLMTPREFFYPRVEMDFYQSMTTQGARSSTAIHFSIDGRQGILEARHVVEALHIPYEPVDPIDFREISKGFYFGPHHLIMVVLLHFEEKVHRKNLQKTDTIPLLFLRLLYHILEYMGYTTEPHLERCHHCREQITLNKWTQLAGYSAPLVAPPRPASPVPPQTEQAQQDELPMESVPPAPAPPMPEATSIAPPTTPVVPLVAPSTYEASITICAIEFRAMDQHTAILRQIQQHLGLLPPPQPDIPGPSKPIAPVEETIPAEETTRADVSIQATHEATTDPSSPLEAPTT</sequence>
<feature type="compositionally biased region" description="Polar residues" evidence="1">
    <location>
        <begin position="275"/>
        <end position="294"/>
    </location>
</feature>
<evidence type="ECO:0000313" key="2">
    <source>
        <dbReference type="EMBL" id="RVW59620.1"/>
    </source>
</evidence>
<protein>
    <submittedName>
        <fullName evidence="2">Uncharacterized protein</fullName>
    </submittedName>
</protein>
<name>A0A438FJE5_VITVI</name>
<gene>
    <name evidence="2" type="ORF">CK203_100688</name>
</gene>
<dbReference type="EMBL" id="QGNW01000884">
    <property type="protein sequence ID" value="RVW59620.1"/>
    <property type="molecule type" value="Genomic_DNA"/>
</dbReference>
<feature type="region of interest" description="Disordered" evidence="1">
    <location>
        <begin position="265"/>
        <end position="294"/>
    </location>
</feature>
<evidence type="ECO:0000313" key="3">
    <source>
        <dbReference type="Proteomes" id="UP000288805"/>
    </source>
</evidence>
<comment type="caution">
    <text evidence="2">The sequence shown here is derived from an EMBL/GenBank/DDBJ whole genome shotgun (WGS) entry which is preliminary data.</text>
</comment>
<feature type="region of interest" description="Disordered" evidence="1">
    <location>
        <begin position="155"/>
        <end position="188"/>
    </location>
</feature>